<evidence type="ECO:0000256" key="10">
    <source>
        <dbReference type="ARBA" id="ARBA00049544"/>
    </source>
</evidence>
<dbReference type="InterPro" id="IPR040079">
    <property type="entry name" value="Glutathione_S-Trfase"/>
</dbReference>
<dbReference type="PANTHER" id="PTHR43968:SF9">
    <property type="entry name" value="GLUTATHIONE S-TRANSFERASE"/>
    <property type="match status" value="1"/>
</dbReference>
<dbReference type="InterPro" id="IPR010987">
    <property type="entry name" value="Glutathione-S-Trfase_C-like"/>
</dbReference>
<dbReference type="Gene3D" id="3.40.30.10">
    <property type="entry name" value="Glutaredoxin"/>
    <property type="match status" value="1"/>
</dbReference>
<comment type="catalytic activity">
    <reaction evidence="10">
        <text>L-dehydroascorbate + 2 glutathione = glutathione disulfide + L-ascorbate</text>
        <dbReference type="Rhea" id="RHEA:24424"/>
        <dbReference type="ChEBI" id="CHEBI:38290"/>
        <dbReference type="ChEBI" id="CHEBI:57925"/>
        <dbReference type="ChEBI" id="CHEBI:58297"/>
        <dbReference type="ChEBI" id="CHEBI:58539"/>
        <dbReference type="EC" id="1.8.5.1"/>
    </reaction>
</comment>
<dbReference type="PROSITE" id="PS50404">
    <property type="entry name" value="GST_NTER"/>
    <property type="match status" value="1"/>
</dbReference>
<dbReference type="GO" id="GO:0006749">
    <property type="term" value="P:glutathione metabolic process"/>
    <property type="evidence" value="ECO:0007669"/>
    <property type="project" value="TreeGrafter"/>
</dbReference>
<feature type="domain" description="GST N-terminal" evidence="11">
    <location>
        <begin position="108"/>
        <end position="186"/>
    </location>
</feature>
<evidence type="ECO:0000256" key="6">
    <source>
        <dbReference type="ARBA" id="ARBA00032186"/>
    </source>
</evidence>
<sequence length="332" mass="37864">MFQIRKFEIVLFSVELLIIYNYAAVTQLNQTYNDGQMTRPPSLLGMFPKVPNTNQQQLLNTTTFQNGAIKNVTWLGDAAQLPPKRINIRGLNSPTLHRGSPEPHSELGTIRLYSMRFCPYAERAIIYLAKKGLPAEIANIDPQNGPQWFLNKSPLGRVPAFEMNGITIYESSVIAEYLDDIFPETAVLPRHPLAKANQKILVERMSPLITTMFKTLHPNNATVQQHVDRSLHSALRNAESLLTDDFYGGKTLGYADIMIWPFLERLQLVTVNPYTQFRYFPGIYYPKLGVYMARMQRQPEILFAQRPVEQHAAYVNSFLIGRPNYDIGIDQS</sequence>
<evidence type="ECO:0000259" key="11">
    <source>
        <dbReference type="PROSITE" id="PS50404"/>
    </source>
</evidence>
<dbReference type="SFLD" id="SFLDS00019">
    <property type="entry name" value="Glutathione_Transferase_(cytos"/>
    <property type="match status" value="1"/>
</dbReference>
<dbReference type="InterPro" id="IPR004045">
    <property type="entry name" value="Glutathione_S-Trfase_N"/>
</dbReference>
<accession>A0A915Q1H2</accession>
<evidence type="ECO:0000256" key="2">
    <source>
        <dbReference type="ARBA" id="ARBA00012436"/>
    </source>
</evidence>
<comment type="catalytic activity">
    <reaction evidence="9">
        <text>methylarsonate + 2 glutathione + H(+) = methylarsonous acid + glutathione disulfide + H2O</text>
        <dbReference type="Rhea" id="RHEA:15969"/>
        <dbReference type="ChEBI" id="CHEBI:15377"/>
        <dbReference type="ChEBI" id="CHEBI:15378"/>
        <dbReference type="ChEBI" id="CHEBI:17826"/>
        <dbReference type="ChEBI" id="CHEBI:33409"/>
        <dbReference type="ChEBI" id="CHEBI:57925"/>
        <dbReference type="ChEBI" id="CHEBI:58297"/>
        <dbReference type="EC" id="1.20.4.2"/>
    </reaction>
</comment>
<dbReference type="SUPFAM" id="SSF47616">
    <property type="entry name" value="GST C-terminal domain-like"/>
    <property type="match status" value="1"/>
</dbReference>
<dbReference type="PROSITE" id="PS50405">
    <property type="entry name" value="GST_CTER"/>
    <property type="match status" value="1"/>
</dbReference>
<dbReference type="InterPro" id="IPR036249">
    <property type="entry name" value="Thioredoxin-like_sf"/>
</dbReference>
<dbReference type="PANTHER" id="PTHR43968">
    <property type="match status" value="1"/>
</dbReference>
<dbReference type="EC" id="2.5.1.18" evidence="3"/>
<evidence type="ECO:0000313" key="14">
    <source>
        <dbReference type="WBParaSite" id="sdigi.contig58.g3174.t1"/>
    </source>
</evidence>
<dbReference type="AlphaFoldDB" id="A0A915Q1H2"/>
<dbReference type="WBParaSite" id="sdigi.contig58.g3174.t1">
    <property type="protein sequence ID" value="sdigi.contig58.g3174.t1"/>
    <property type="gene ID" value="sdigi.contig58.g3174"/>
</dbReference>
<evidence type="ECO:0000256" key="3">
    <source>
        <dbReference type="ARBA" id="ARBA00012452"/>
    </source>
</evidence>
<evidence type="ECO:0000256" key="8">
    <source>
        <dbReference type="ARBA" id="ARBA00047960"/>
    </source>
</evidence>
<dbReference type="Gene3D" id="1.20.1050.10">
    <property type="match status" value="1"/>
</dbReference>
<proteinExistence type="inferred from homology"/>
<keyword evidence="5" id="KW-0560">Oxidoreductase</keyword>
<dbReference type="InterPro" id="IPR005442">
    <property type="entry name" value="GST_omega"/>
</dbReference>
<dbReference type="GO" id="GO:0005737">
    <property type="term" value="C:cytoplasm"/>
    <property type="evidence" value="ECO:0007669"/>
    <property type="project" value="InterPro"/>
</dbReference>
<evidence type="ECO:0000256" key="9">
    <source>
        <dbReference type="ARBA" id="ARBA00048353"/>
    </source>
</evidence>
<protein>
    <recommendedName>
        <fullName evidence="6">Glutathione-dependent dehydroascorbate reductase</fullName>
        <ecNumber evidence="4">1.20.4.2</ecNumber>
        <ecNumber evidence="2">1.8.5.1</ecNumber>
        <ecNumber evidence="3">2.5.1.18</ecNumber>
    </recommendedName>
    <alternativeName>
        <fullName evidence="7">Monomethylarsonic acid reductase</fullName>
    </alternativeName>
</protein>
<name>A0A915Q1H2_9BILA</name>
<dbReference type="Proteomes" id="UP000887581">
    <property type="component" value="Unplaced"/>
</dbReference>
<dbReference type="InterPro" id="IPR050983">
    <property type="entry name" value="GST_Omega/HSP26"/>
</dbReference>
<reference evidence="14" key="1">
    <citation type="submission" date="2022-11" db="UniProtKB">
        <authorList>
            <consortium name="WormBaseParasite"/>
        </authorList>
    </citation>
    <scope>IDENTIFICATION</scope>
</reference>
<dbReference type="Pfam" id="PF13410">
    <property type="entry name" value="GST_C_2"/>
    <property type="match status" value="1"/>
</dbReference>
<evidence type="ECO:0000256" key="5">
    <source>
        <dbReference type="ARBA" id="ARBA00023002"/>
    </source>
</evidence>
<dbReference type="InterPro" id="IPR036282">
    <property type="entry name" value="Glutathione-S-Trfase_C_sf"/>
</dbReference>
<evidence type="ECO:0000256" key="1">
    <source>
        <dbReference type="ARBA" id="ARBA00011067"/>
    </source>
</evidence>
<dbReference type="FunFam" id="3.40.30.10:FF:000123">
    <property type="entry name" value="Glutathione transferase o1"/>
    <property type="match status" value="1"/>
</dbReference>
<dbReference type="EC" id="1.8.5.1" evidence="2"/>
<dbReference type="EC" id="1.20.4.2" evidence="4"/>
<comment type="similarity">
    <text evidence="1">Belongs to the GST superfamily. Omega family.</text>
</comment>
<comment type="catalytic activity">
    <reaction evidence="8">
        <text>RX + glutathione = an S-substituted glutathione + a halide anion + H(+)</text>
        <dbReference type="Rhea" id="RHEA:16437"/>
        <dbReference type="ChEBI" id="CHEBI:15378"/>
        <dbReference type="ChEBI" id="CHEBI:16042"/>
        <dbReference type="ChEBI" id="CHEBI:17792"/>
        <dbReference type="ChEBI" id="CHEBI:57925"/>
        <dbReference type="ChEBI" id="CHEBI:90779"/>
        <dbReference type="EC" id="2.5.1.18"/>
    </reaction>
</comment>
<organism evidence="13 14">
    <name type="scientific">Setaria digitata</name>
    <dbReference type="NCBI Taxonomy" id="48799"/>
    <lineage>
        <taxon>Eukaryota</taxon>
        <taxon>Metazoa</taxon>
        <taxon>Ecdysozoa</taxon>
        <taxon>Nematoda</taxon>
        <taxon>Chromadorea</taxon>
        <taxon>Rhabditida</taxon>
        <taxon>Spirurina</taxon>
        <taxon>Spiruromorpha</taxon>
        <taxon>Filarioidea</taxon>
        <taxon>Setariidae</taxon>
        <taxon>Setaria</taxon>
    </lineage>
</organism>
<keyword evidence="13" id="KW-1185">Reference proteome</keyword>
<evidence type="ECO:0000256" key="7">
    <source>
        <dbReference type="ARBA" id="ARBA00032681"/>
    </source>
</evidence>
<dbReference type="PRINTS" id="PR01625">
    <property type="entry name" value="GSTRNSFRASEO"/>
</dbReference>
<dbReference type="SUPFAM" id="SSF52833">
    <property type="entry name" value="Thioredoxin-like"/>
    <property type="match status" value="1"/>
</dbReference>
<feature type="domain" description="GST C-terminal" evidence="12">
    <location>
        <begin position="191"/>
        <end position="315"/>
    </location>
</feature>
<dbReference type="GO" id="GO:0050610">
    <property type="term" value="F:methylarsonate reductase activity"/>
    <property type="evidence" value="ECO:0007669"/>
    <property type="project" value="UniProtKB-EC"/>
</dbReference>
<dbReference type="GO" id="GO:0045174">
    <property type="term" value="F:glutathione dehydrogenase (ascorbate) activity"/>
    <property type="evidence" value="ECO:0007669"/>
    <property type="project" value="UniProtKB-EC"/>
</dbReference>
<dbReference type="SFLD" id="SFLDG00358">
    <property type="entry name" value="Main_(cytGST)"/>
    <property type="match status" value="1"/>
</dbReference>
<dbReference type="GO" id="GO:0004364">
    <property type="term" value="F:glutathione transferase activity"/>
    <property type="evidence" value="ECO:0007669"/>
    <property type="project" value="UniProtKB-EC"/>
</dbReference>
<dbReference type="Pfam" id="PF13417">
    <property type="entry name" value="GST_N_3"/>
    <property type="match status" value="1"/>
</dbReference>
<evidence type="ECO:0000256" key="4">
    <source>
        <dbReference type="ARBA" id="ARBA00013060"/>
    </source>
</evidence>
<evidence type="ECO:0000259" key="12">
    <source>
        <dbReference type="PROSITE" id="PS50405"/>
    </source>
</evidence>
<evidence type="ECO:0000313" key="13">
    <source>
        <dbReference type="Proteomes" id="UP000887581"/>
    </source>
</evidence>
<dbReference type="FunFam" id="1.20.1050.10:FF:000009">
    <property type="entry name" value="Glutathione S-transferase omega-1"/>
    <property type="match status" value="1"/>
</dbReference>